<name>A0ACC2XEB7_9TREE</name>
<gene>
    <name evidence="1" type="ORF">QFC22_002347</name>
</gene>
<sequence>MIIDSYRTTASLSYTPQTICLACYYATAIIYKPPPDLGGKPDGAFSADVSKRSQEDKDMISDIDSFIDILSRWHGGESDTWLHGIPVTMSDIYDIVHLLLDLHVFILQSSSRPTTATSELAITPSYGTPVSPSDPAASATSGTQPARSTLAQSVVVGLGTHPQLIPAFTLPARQNWTQERLMELKIWLRGDYDKRLLKPGRSAADANADAREEEGKEGGNAVASMLSDSEDVVAETPRLDIESLTAGLGRNDATIRFLFW</sequence>
<organism evidence="1 2">
    <name type="scientific">Naganishia vaughanmartiniae</name>
    <dbReference type="NCBI Taxonomy" id="1424756"/>
    <lineage>
        <taxon>Eukaryota</taxon>
        <taxon>Fungi</taxon>
        <taxon>Dikarya</taxon>
        <taxon>Basidiomycota</taxon>
        <taxon>Agaricomycotina</taxon>
        <taxon>Tremellomycetes</taxon>
        <taxon>Filobasidiales</taxon>
        <taxon>Filobasidiaceae</taxon>
        <taxon>Naganishia</taxon>
    </lineage>
</organism>
<protein>
    <submittedName>
        <fullName evidence="1">Uncharacterized protein</fullName>
    </submittedName>
</protein>
<evidence type="ECO:0000313" key="1">
    <source>
        <dbReference type="EMBL" id="KAJ9121726.1"/>
    </source>
</evidence>
<keyword evidence="2" id="KW-1185">Reference proteome</keyword>
<comment type="caution">
    <text evidence="1">The sequence shown here is derived from an EMBL/GenBank/DDBJ whole genome shotgun (WGS) entry which is preliminary data.</text>
</comment>
<reference evidence="1" key="1">
    <citation type="submission" date="2023-04" db="EMBL/GenBank/DDBJ databases">
        <title>Draft Genome sequencing of Naganishia species isolated from polar environments using Oxford Nanopore Technology.</title>
        <authorList>
            <person name="Leo P."/>
            <person name="Venkateswaran K."/>
        </authorList>
    </citation>
    <scope>NUCLEOTIDE SEQUENCE</scope>
    <source>
        <strain evidence="1">MNA-CCFEE 5425</strain>
    </source>
</reference>
<dbReference type="Proteomes" id="UP001243375">
    <property type="component" value="Unassembled WGS sequence"/>
</dbReference>
<accession>A0ACC2XEB7</accession>
<evidence type="ECO:0000313" key="2">
    <source>
        <dbReference type="Proteomes" id="UP001243375"/>
    </source>
</evidence>
<dbReference type="EMBL" id="JASBWU010000005">
    <property type="protein sequence ID" value="KAJ9121726.1"/>
    <property type="molecule type" value="Genomic_DNA"/>
</dbReference>
<proteinExistence type="predicted"/>